<dbReference type="OrthoDB" id="9929655at2"/>
<reference evidence="2 3" key="1">
    <citation type="submission" date="2018-10" db="EMBL/GenBank/DDBJ databases">
        <title>Sequencing the genomes of 1000 actinobacteria strains.</title>
        <authorList>
            <person name="Klenk H.-P."/>
        </authorList>
    </citation>
    <scope>NUCLEOTIDE SEQUENCE [LARGE SCALE GENOMIC DNA]</scope>
    <source>
        <strain evidence="2 3">DSM 43800</strain>
    </source>
</reference>
<dbReference type="Proteomes" id="UP000282084">
    <property type="component" value="Unassembled WGS sequence"/>
</dbReference>
<name>A0A495VT40_9PSEU</name>
<evidence type="ECO:0000256" key="1">
    <source>
        <dbReference type="SAM" id="Phobius"/>
    </source>
</evidence>
<evidence type="ECO:0000313" key="3">
    <source>
        <dbReference type="Proteomes" id="UP000282084"/>
    </source>
</evidence>
<keyword evidence="1" id="KW-1133">Transmembrane helix</keyword>
<accession>A0A495VT40</accession>
<protein>
    <submittedName>
        <fullName evidence="2">Uncharacterized protein</fullName>
    </submittedName>
</protein>
<feature type="transmembrane region" description="Helical" evidence="1">
    <location>
        <begin position="40"/>
        <end position="63"/>
    </location>
</feature>
<dbReference type="RefSeq" id="WP_121002162.1">
    <property type="nucleotide sequence ID" value="NZ_RBXO01000001.1"/>
</dbReference>
<sequence length="169" mass="17154">MTAVEPGRGRPGWVLRAAIAVVGLAVTAVLHLEGVTLAPLALYVALVGVSAAIPASAAVALLIAYPPVALVFVGGHPLRPGVLALVVLLHLLHVLCAYAALIPVRSRLHLSALRRPALRFLAVQAGVLLLAAVVLLLPDGRTSAVVEVIGLLCAVGLVAGAVVLLRRGG</sequence>
<dbReference type="EMBL" id="RBXO01000001">
    <property type="protein sequence ID" value="RKT52536.1"/>
    <property type="molecule type" value="Genomic_DNA"/>
</dbReference>
<proteinExistence type="predicted"/>
<dbReference type="AlphaFoldDB" id="A0A495VT40"/>
<feature type="transmembrane region" description="Helical" evidence="1">
    <location>
        <begin position="13"/>
        <end position="33"/>
    </location>
</feature>
<organism evidence="2 3">
    <name type="scientific">Saccharothrix australiensis</name>
    <dbReference type="NCBI Taxonomy" id="2072"/>
    <lineage>
        <taxon>Bacteria</taxon>
        <taxon>Bacillati</taxon>
        <taxon>Actinomycetota</taxon>
        <taxon>Actinomycetes</taxon>
        <taxon>Pseudonocardiales</taxon>
        <taxon>Pseudonocardiaceae</taxon>
        <taxon>Saccharothrix</taxon>
    </lineage>
</organism>
<feature type="transmembrane region" description="Helical" evidence="1">
    <location>
        <begin position="116"/>
        <end position="138"/>
    </location>
</feature>
<gene>
    <name evidence="2" type="ORF">C8E97_1053</name>
</gene>
<keyword evidence="1" id="KW-0812">Transmembrane</keyword>
<feature type="transmembrane region" description="Helical" evidence="1">
    <location>
        <begin position="83"/>
        <end position="104"/>
    </location>
</feature>
<keyword evidence="1" id="KW-0472">Membrane</keyword>
<evidence type="ECO:0000313" key="2">
    <source>
        <dbReference type="EMBL" id="RKT52536.1"/>
    </source>
</evidence>
<feature type="transmembrane region" description="Helical" evidence="1">
    <location>
        <begin position="144"/>
        <end position="165"/>
    </location>
</feature>
<comment type="caution">
    <text evidence="2">The sequence shown here is derived from an EMBL/GenBank/DDBJ whole genome shotgun (WGS) entry which is preliminary data.</text>
</comment>
<keyword evidence="3" id="KW-1185">Reference proteome</keyword>